<sequence length="17" mass="1989">MQGPLPRLLQFYLASRV</sequence>
<reference evidence="1" key="2">
    <citation type="journal article" date="2015" name="Data Brief">
        <title>Shoot transcriptome of the giant reed, Arundo donax.</title>
        <authorList>
            <person name="Barrero R.A."/>
            <person name="Guerrero F.D."/>
            <person name="Moolhuijzen P."/>
            <person name="Goolsby J.A."/>
            <person name="Tidwell J."/>
            <person name="Bellgard S.E."/>
            <person name="Bellgard M.I."/>
        </authorList>
    </citation>
    <scope>NUCLEOTIDE SEQUENCE</scope>
    <source>
        <tissue evidence="1">Shoot tissue taken approximately 20 cm above the soil surface</tissue>
    </source>
</reference>
<reference evidence="1" key="1">
    <citation type="submission" date="2014-09" db="EMBL/GenBank/DDBJ databases">
        <authorList>
            <person name="Magalhaes I.L.F."/>
            <person name="Oliveira U."/>
            <person name="Santos F.R."/>
            <person name="Vidigal T.H.D.A."/>
            <person name="Brescovit A.D."/>
            <person name="Santos A.J."/>
        </authorList>
    </citation>
    <scope>NUCLEOTIDE SEQUENCE</scope>
    <source>
        <tissue evidence="1">Shoot tissue taken approximately 20 cm above the soil surface</tissue>
    </source>
</reference>
<dbReference type="AlphaFoldDB" id="A0A0A9EDY0"/>
<dbReference type="EMBL" id="GBRH01198916">
    <property type="protein sequence ID" value="JAD98979.1"/>
    <property type="molecule type" value="Transcribed_RNA"/>
</dbReference>
<name>A0A0A9EDY0_ARUDO</name>
<protein>
    <submittedName>
        <fullName evidence="1">Uncharacterized protein</fullName>
    </submittedName>
</protein>
<evidence type="ECO:0000313" key="1">
    <source>
        <dbReference type="EMBL" id="JAD98979.1"/>
    </source>
</evidence>
<organism evidence="1">
    <name type="scientific">Arundo donax</name>
    <name type="common">Giant reed</name>
    <name type="synonym">Donax arundinaceus</name>
    <dbReference type="NCBI Taxonomy" id="35708"/>
    <lineage>
        <taxon>Eukaryota</taxon>
        <taxon>Viridiplantae</taxon>
        <taxon>Streptophyta</taxon>
        <taxon>Embryophyta</taxon>
        <taxon>Tracheophyta</taxon>
        <taxon>Spermatophyta</taxon>
        <taxon>Magnoliopsida</taxon>
        <taxon>Liliopsida</taxon>
        <taxon>Poales</taxon>
        <taxon>Poaceae</taxon>
        <taxon>PACMAD clade</taxon>
        <taxon>Arundinoideae</taxon>
        <taxon>Arundineae</taxon>
        <taxon>Arundo</taxon>
    </lineage>
</organism>
<accession>A0A0A9EDY0</accession>
<proteinExistence type="predicted"/>